<proteinExistence type="predicted"/>
<organism evidence="1 2">
    <name type="scientific">Candidatus Magnetoglobus multicellularis str. Araruama</name>
    <dbReference type="NCBI Taxonomy" id="890399"/>
    <lineage>
        <taxon>Bacteria</taxon>
        <taxon>Pseudomonadati</taxon>
        <taxon>Thermodesulfobacteriota</taxon>
        <taxon>Desulfobacteria</taxon>
        <taxon>Desulfobacterales</taxon>
        <taxon>Desulfobacteraceae</taxon>
        <taxon>Candidatus Magnetoglobus</taxon>
    </lineage>
</organism>
<accession>A0A1V1P7A9</accession>
<evidence type="ECO:0000313" key="2">
    <source>
        <dbReference type="Proteomes" id="UP000189670"/>
    </source>
</evidence>
<name>A0A1V1P7A9_9BACT</name>
<dbReference type="Gene3D" id="3.40.190.10">
    <property type="entry name" value="Periplasmic binding protein-like II"/>
    <property type="match status" value="1"/>
</dbReference>
<comment type="caution">
    <text evidence="1">The sequence shown here is derived from an EMBL/GenBank/DDBJ whole genome shotgun (WGS) entry which is preliminary data.</text>
</comment>
<dbReference type="EMBL" id="ATBP01000394">
    <property type="protein sequence ID" value="ETR70636.1"/>
    <property type="molecule type" value="Genomic_DNA"/>
</dbReference>
<reference evidence="2" key="1">
    <citation type="submission" date="2012-11" db="EMBL/GenBank/DDBJ databases">
        <authorList>
            <person name="Lucero-Rivera Y.E."/>
            <person name="Tovar-Ramirez D."/>
        </authorList>
    </citation>
    <scope>NUCLEOTIDE SEQUENCE [LARGE SCALE GENOMIC DNA]</scope>
    <source>
        <strain evidence="2">Araruama</strain>
    </source>
</reference>
<dbReference type="Proteomes" id="UP000189670">
    <property type="component" value="Unassembled WGS sequence"/>
</dbReference>
<protein>
    <recommendedName>
        <fullName evidence="3">Solute-binding protein family 3/N-terminal domain-containing protein</fullName>
    </recommendedName>
</protein>
<sequence>KKLDKGRVDLIILDEVQGWDIIKLTSENAKQFDTLDKPLNESKLHIMVSKKYPNAKAIMDKFNLGLRQFKQQPEYFAILERFGLK</sequence>
<gene>
    <name evidence="1" type="ORF">OMM_08675</name>
</gene>
<evidence type="ECO:0008006" key="3">
    <source>
        <dbReference type="Google" id="ProtNLM"/>
    </source>
</evidence>
<feature type="non-terminal residue" evidence="1">
    <location>
        <position position="1"/>
    </location>
</feature>
<evidence type="ECO:0000313" key="1">
    <source>
        <dbReference type="EMBL" id="ETR70636.1"/>
    </source>
</evidence>
<dbReference type="SUPFAM" id="SSF53850">
    <property type="entry name" value="Periplasmic binding protein-like II"/>
    <property type="match status" value="1"/>
</dbReference>
<dbReference type="AlphaFoldDB" id="A0A1V1P7A9"/>